<feature type="transmembrane region" description="Helical" evidence="6">
    <location>
        <begin position="62"/>
        <end position="84"/>
    </location>
</feature>
<dbReference type="OrthoDB" id="191706at2759"/>
<protein>
    <recommendedName>
        <fullName evidence="7">CWH43-like N-terminal domain-containing protein</fullName>
    </recommendedName>
</protein>
<name>A0A9P0MQ46_NEZVI</name>
<reference evidence="8" key="1">
    <citation type="submission" date="2022-01" db="EMBL/GenBank/DDBJ databases">
        <authorList>
            <person name="King R."/>
        </authorList>
    </citation>
    <scope>NUCLEOTIDE SEQUENCE</scope>
</reference>
<feature type="transmembrane region" description="Helical" evidence="6">
    <location>
        <begin position="210"/>
        <end position="234"/>
    </location>
</feature>
<evidence type="ECO:0000256" key="4">
    <source>
        <dbReference type="ARBA" id="ARBA00022989"/>
    </source>
</evidence>
<feature type="transmembrane region" description="Helical" evidence="6">
    <location>
        <begin position="104"/>
        <end position="125"/>
    </location>
</feature>
<dbReference type="Proteomes" id="UP001152798">
    <property type="component" value="Chromosome 5"/>
</dbReference>
<feature type="domain" description="CWH43-like N-terminal" evidence="7">
    <location>
        <begin position="58"/>
        <end position="281"/>
    </location>
</feature>
<dbReference type="PANTHER" id="PTHR21324:SF2">
    <property type="entry name" value="EG:22E5.9 PROTEIN"/>
    <property type="match status" value="1"/>
</dbReference>
<feature type="transmembrane region" description="Helical" evidence="6">
    <location>
        <begin position="146"/>
        <end position="165"/>
    </location>
</feature>
<keyword evidence="9" id="KW-1185">Reference proteome</keyword>
<proteinExistence type="inferred from homology"/>
<comment type="similarity">
    <text evidence="2">Belongs to the DRAM/TMEM150 family.</text>
</comment>
<sequence>MIEKGYIIKTVRKVQKFTFLTIIKQRQVYLTEIGLYFYLFLFREKLKCFKIMIVSRIHYLPLILFILFPTTFLGTYIAAVLQGHVEPEFPYISDAATYPPESCVFGQLINIGAILLCIMVYIRYCEVCQYYESYSISPKVIRLNKAGVWLGVFSCLGLSIVANFQETSVKYVHYFGATLCFGVGTIYFWIQALCSYHMHPIANSIIMAHLRITLAMICTMFFFVVAVAGLMSHLKYKGHNPRKWYPNDGGWELHVASTISEWIVAVCFCIYILTFYSEFSEISFSHPEILLKNSENALLQESEEVIS</sequence>
<evidence type="ECO:0000259" key="7">
    <source>
        <dbReference type="Pfam" id="PF10277"/>
    </source>
</evidence>
<feature type="transmembrane region" description="Helical" evidence="6">
    <location>
        <begin position="254"/>
        <end position="276"/>
    </location>
</feature>
<dbReference type="InterPro" id="IPR050911">
    <property type="entry name" value="DRAM/TMEM150_Autophagy_Mod"/>
</dbReference>
<dbReference type="InterPro" id="IPR019402">
    <property type="entry name" value="CWH43_N"/>
</dbReference>
<comment type="subcellular location">
    <subcellularLocation>
        <location evidence="1">Endomembrane system</location>
        <topology evidence="1">Multi-pass membrane protein</topology>
    </subcellularLocation>
</comment>
<evidence type="ECO:0000256" key="3">
    <source>
        <dbReference type="ARBA" id="ARBA00022692"/>
    </source>
</evidence>
<evidence type="ECO:0000256" key="1">
    <source>
        <dbReference type="ARBA" id="ARBA00004127"/>
    </source>
</evidence>
<gene>
    <name evidence="8" type="ORF">NEZAVI_LOCUS11756</name>
</gene>
<dbReference type="PANTHER" id="PTHR21324">
    <property type="entry name" value="FASTING-INDUCIBLE INTEGRAL MEMBRANE PROTEIN TM6P1-RELATED"/>
    <property type="match status" value="1"/>
</dbReference>
<accession>A0A9P0MQ46</accession>
<dbReference type="EMBL" id="OV725081">
    <property type="protein sequence ID" value="CAH1403088.1"/>
    <property type="molecule type" value="Genomic_DNA"/>
</dbReference>
<evidence type="ECO:0000256" key="6">
    <source>
        <dbReference type="SAM" id="Phobius"/>
    </source>
</evidence>
<evidence type="ECO:0000313" key="9">
    <source>
        <dbReference type="Proteomes" id="UP001152798"/>
    </source>
</evidence>
<evidence type="ECO:0000256" key="2">
    <source>
        <dbReference type="ARBA" id="ARBA00006565"/>
    </source>
</evidence>
<dbReference type="GO" id="GO:0012505">
    <property type="term" value="C:endomembrane system"/>
    <property type="evidence" value="ECO:0007669"/>
    <property type="project" value="UniProtKB-SubCell"/>
</dbReference>
<feature type="transmembrane region" description="Helical" evidence="6">
    <location>
        <begin position="171"/>
        <end position="190"/>
    </location>
</feature>
<dbReference type="AlphaFoldDB" id="A0A9P0MQ46"/>
<keyword evidence="3 6" id="KW-0812">Transmembrane</keyword>
<evidence type="ECO:0000313" key="8">
    <source>
        <dbReference type="EMBL" id="CAH1403088.1"/>
    </source>
</evidence>
<keyword evidence="4 6" id="KW-1133">Transmembrane helix</keyword>
<organism evidence="8 9">
    <name type="scientific">Nezara viridula</name>
    <name type="common">Southern green stink bug</name>
    <name type="synonym">Cimex viridulus</name>
    <dbReference type="NCBI Taxonomy" id="85310"/>
    <lineage>
        <taxon>Eukaryota</taxon>
        <taxon>Metazoa</taxon>
        <taxon>Ecdysozoa</taxon>
        <taxon>Arthropoda</taxon>
        <taxon>Hexapoda</taxon>
        <taxon>Insecta</taxon>
        <taxon>Pterygota</taxon>
        <taxon>Neoptera</taxon>
        <taxon>Paraneoptera</taxon>
        <taxon>Hemiptera</taxon>
        <taxon>Heteroptera</taxon>
        <taxon>Panheteroptera</taxon>
        <taxon>Pentatomomorpha</taxon>
        <taxon>Pentatomoidea</taxon>
        <taxon>Pentatomidae</taxon>
        <taxon>Pentatominae</taxon>
        <taxon>Nezara</taxon>
    </lineage>
</organism>
<dbReference type="Pfam" id="PF10277">
    <property type="entry name" value="Frag1"/>
    <property type="match status" value="1"/>
</dbReference>
<evidence type="ECO:0000256" key="5">
    <source>
        <dbReference type="ARBA" id="ARBA00023136"/>
    </source>
</evidence>
<keyword evidence="5 6" id="KW-0472">Membrane</keyword>